<organism evidence="1 2">
    <name type="scientific">Rubroshorea leprosula</name>
    <dbReference type="NCBI Taxonomy" id="152421"/>
    <lineage>
        <taxon>Eukaryota</taxon>
        <taxon>Viridiplantae</taxon>
        <taxon>Streptophyta</taxon>
        <taxon>Embryophyta</taxon>
        <taxon>Tracheophyta</taxon>
        <taxon>Spermatophyta</taxon>
        <taxon>Magnoliopsida</taxon>
        <taxon>eudicotyledons</taxon>
        <taxon>Gunneridae</taxon>
        <taxon>Pentapetalae</taxon>
        <taxon>rosids</taxon>
        <taxon>malvids</taxon>
        <taxon>Malvales</taxon>
        <taxon>Dipterocarpaceae</taxon>
        <taxon>Rubroshorea</taxon>
    </lineage>
</organism>
<reference evidence="1 2" key="1">
    <citation type="journal article" date="2021" name="Commun. Biol.">
        <title>The genome of Shorea leprosula (Dipterocarpaceae) highlights the ecological relevance of drought in aseasonal tropical rainforests.</title>
        <authorList>
            <person name="Ng K.K.S."/>
            <person name="Kobayashi M.J."/>
            <person name="Fawcett J.A."/>
            <person name="Hatakeyama M."/>
            <person name="Paape T."/>
            <person name="Ng C.H."/>
            <person name="Ang C.C."/>
            <person name="Tnah L.H."/>
            <person name="Lee C.T."/>
            <person name="Nishiyama T."/>
            <person name="Sese J."/>
            <person name="O'Brien M.J."/>
            <person name="Copetti D."/>
            <person name="Mohd Noor M.I."/>
            <person name="Ong R.C."/>
            <person name="Putra M."/>
            <person name="Sireger I.Z."/>
            <person name="Indrioko S."/>
            <person name="Kosugi Y."/>
            <person name="Izuno A."/>
            <person name="Isagi Y."/>
            <person name="Lee S.L."/>
            <person name="Shimizu K.K."/>
        </authorList>
    </citation>
    <scope>NUCLEOTIDE SEQUENCE [LARGE SCALE GENOMIC DNA]</scope>
    <source>
        <strain evidence="1">214</strain>
    </source>
</reference>
<dbReference type="Proteomes" id="UP001054252">
    <property type="component" value="Unassembled WGS sequence"/>
</dbReference>
<gene>
    <name evidence="1" type="ORF">SLEP1_g30918</name>
</gene>
<evidence type="ECO:0000313" key="1">
    <source>
        <dbReference type="EMBL" id="GKV20868.1"/>
    </source>
</evidence>
<comment type="caution">
    <text evidence="1">The sequence shown here is derived from an EMBL/GenBank/DDBJ whole genome shotgun (WGS) entry which is preliminary data.</text>
</comment>
<dbReference type="EMBL" id="BPVZ01000056">
    <property type="protein sequence ID" value="GKV20868.1"/>
    <property type="molecule type" value="Genomic_DNA"/>
</dbReference>
<sequence length="124" mass="14204">MKWKRLLKREFGNCLINGRSRGTSIRSNVLETIAQGGGVVSHVKEDGTVRMKITVRKEDLKQMLGMINCEKNTISTHLSPSSPFSPVEERLNLLRRRHLLRENAMRKSCQCSWSPQLQSIPEDE</sequence>
<keyword evidence="2" id="KW-1185">Reference proteome</keyword>
<name>A0AAV5K9Q5_9ROSI</name>
<dbReference type="AlphaFoldDB" id="A0AAV5K9Q5"/>
<accession>A0AAV5K9Q5</accession>
<proteinExistence type="predicted"/>
<evidence type="ECO:0008006" key="3">
    <source>
        <dbReference type="Google" id="ProtNLM"/>
    </source>
</evidence>
<evidence type="ECO:0000313" key="2">
    <source>
        <dbReference type="Proteomes" id="UP001054252"/>
    </source>
</evidence>
<protein>
    <recommendedName>
        <fullName evidence="3">LAGLIDADG homing endonuclease</fullName>
    </recommendedName>
</protein>